<evidence type="ECO:0000259" key="8">
    <source>
        <dbReference type="PROSITE" id="PS50112"/>
    </source>
</evidence>
<dbReference type="InterPro" id="IPR036097">
    <property type="entry name" value="HisK_dim/P_sf"/>
</dbReference>
<evidence type="ECO:0000256" key="5">
    <source>
        <dbReference type="ARBA" id="ARBA00022777"/>
    </source>
</evidence>
<feature type="domain" description="PAS" evidence="8">
    <location>
        <begin position="119"/>
        <end position="195"/>
    </location>
</feature>
<dbReference type="InterPro" id="IPR004358">
    <property type="entry name" value="Sig_transdc_His_kin-like_C"/>
</dbReference>
<keyword evidence="6" id="KW-0175">Coiled coil</keyword>
<dbReference type="Gene3D" id="3.30.565.10">
    <property type="entry name" value="Histidine kinase-like ATPase, C-terminal domain"/>
    <property type="match status" value="1"/>
</dbReference>
<dbReference type="InterPro" id="IPR003661">
    <property type="entry name" value="HisK_dim/P_dom"/>
</dbReference>
<evidence type="ECO:0000256" key="2">
    <source>
        <dbReference type="ARBA" id="ARBA00012438"/>
    </source>
</evidence>
<evidence type="ECO:0000259" key="7">
    <source>
        <dbReference type="PROSITE" id="PS50109"/>
    </source>
</evidence>
<dbReference type="InterPro" id="IPR003594">
    <property type="entry name" value="HATPase_dom"/>
</dbReference>
<dbReference type="InterPro" id="IPR036890">
    <property type="entry name" value="HATPase_C_sf"/>
</dbReference>
<dbReference type="SUPFAM" id="SSF55874">
    <property type="entry name" value="ATPase domain of HSP90 chaperone/DNA topoisomerase II/histidine kinase"/>
    <property type="match status" value="1"/>
</dbReference>
<dbReference type="SUPFAM" id="SSF55785">
    <property type="entry name" value="PYP-like sensor domain (PAS domain)"/>
    <property type="match status" value="5"/>
</dbReference>
<evidence type="ECO:0000256" key="4">
    <source>
        <dbReference type="ARBA" id="ARBA00022679"/>
    </source>
</evidence>
<feature type="domain" description="Histidine kinase" evidence="7">
    <location>
        <begin position="898"/>
        <end position="1110"/>
    </location>
</feature>
<dbReference type="SMART" id="SM00091">
    <property type="entry name" value="PAS"/>
    <property type="match status" value="4"/>
</dbReference>
<dbReference type="InterPro" id="IPR000700">
    <property type="entry name" value="PAS-assoc_C"/>
</dbReference>
<dbReference type="Pfam" id="PF08448">
    <property type="entry name" value="PAS_4"/>
    <property type="match status" value="1"/>
</dbReference>
<evidence type="ECO:0000256" key="6">
    <source>
        <dbReference type="SAM" id="Coils"/>
    </source>
</evidence>
<gene>
    <name evidence="10" type="ORF">QM480_14715</name>
</gene>
<dbReference type="PROSITE" id="PS50109">
    <property type="entry name" value="HIS_KIN"/>
    <property type="match status" value="1"/>
</dbReference>
<organism evidence="10 11">
    <name type="scientific">Flectobacillus longus</name>
    <dbReference type="NCBI Taxonomy" id="2984207"/>
    <lineage>
        <taxon>Bacteria</taxon>
        <taxon>Pseudomonadati</taxon>
        <taxon>Bacteroidota</taxon>
        <taxon>Cytophagia</taxon>
        <taxon>Cytophagales</taxon>
        <taxon>Flectobacillaceae</taxon>
        <taxon>Flectobacillus</taxon>
    </lineage>
</organism>
<dbReference type="SMART" id="SM00388">
    <property type="entry name" value="HisKA"/>
    <property type="match status" value="1"/>
</dbReference>
<dbReference type="PRINTS" id="PR00344">
    <property type="entry name" value="BCTRLSENSOR"/>
</dbReference>
<dbReference type="InterPro" id="IPR013655">
    <property type="entry name" value="PAS_fold_3"/>
</dbReference>
<proteinExistence type="predicted"/>
<dbReference type="PANTHER" id="PTHR43304:SF1">
    <property type="entry name" value="PAC DOMAIN-CONTAINING PROTEIN"/>
    <property type="match status" value="1"/>
</dbReference>
<keyword evidence="11" id="KW-1185">Reference proteome</keyword>
<sequence length="1110" mass="128982">MLDIVKHISKPYLLFKVEQNNFVVTEFNMAYLNYTGGLTEKQIYQQSFENLHFLFALNEVYFDESLSSLKTVASTKATNTVYISLNNTEVEIQNSYFEENHAEYILHIITVAEKSSIYLPELFETVVAHTTDTILILDTFKEGSPDPKVLFANKAFCELSGYTLSEVLGNNPMMFVGPETNLEEIARLKTSLKNYQSIQLSLLNYKKSGEKFWLNISVTPIYDKAGNLLQWLSLGRDITIYKNEELRKTFKEKVRTLFRQPQNLNFILSELSLLITSELGIKNVEIWLNSFNHDITRFGSQQNYVFSDAKEGAEFAMNVFASRQDIRETIELDDKKAFGIAMQTPKGLWGVLTLGMPKNLVSELELDWFKKLGELLINEIERKQVEQELKQIFDFAPDIICVLGLDEFFKTVNPAFCELLGYTEEELLSRKFHEFIYQKDQTPTLKAFKSEKDFSKVYSFENRYLTKSGDVLNIAWRSTMRMDGKHLLAIGRDITEELKLQQLLYRTNLLSKIVSWEINLQTRSIYVSDVIYEVFGYTQEDFKLSTIEALVEVYQDGEHRKRAFFYTNRAIETGENWDSEFIILLPNGTERWVRVIGETDFADGKCERIYGSVQDINDKKINELALQEVIYQKNEILETTGDTFIMLNQEWVVTYWNAQAYKLTGISKEQIVGQIIWDIFVGSKETEIYTNLEHSRKNMVPVTFESFYEPINKWVEIRSFPTDDIMSVYARDITEQKIAHQRIKEERNLLRTLIDNLPETVYFKDTKARKVISNRVDYLFLGAKSEQEVLGKTDLELFDNGLGKIGYDHDLHILQTGESLFNYGQLHQTAGKPDLWLESTKVPVKNEKDEIIGVLGIGRDITIQKQQELELKKLNLELEEYIKQLEVSNTELEQFAYVASHDLQEPLRMITNFLSQIEYKYEAILDERGKQYIWYAIDGAKRMRQIILDLLDFSRVGRIEEKKQLVDVNEVLNHTLSVLHHEIIHNEAKILHGPMPVIFSSKLRIEQVFQNLISNALKYRRPDINPVIEVGVNETLTHWIFSVKDNGIGIEEEYFQTIFVIFQRLHTREEYPGTGIGLAIVKKIIEMLGGKVWVESLEHQGSTFYFSIKK</sequence>
<dbReference type="CDD" id="cd00082">
    <property type="entry name" value="HisKA"/>
    <property type="match status" value="1"/>
</dbReference>
<dbReference type="InterPro" id="IPR001610">
    <property type="entry name" value="PAC"/>
</dbReference>
<reference evidence="10 11" key="1">
    <citation type="submission" date="2023-05" db="EMBL/GenBank/DDBJ databases">
        <title>Novel species of genus Flectobacillus isolated from stream in China.</title>
        <authorList>
            <person name="Lu H."/>
        </authorList>
    </citation>
    <scope>NUCLEOTIDE SEQUENCE [LARGE SCALE GENOMIC DNA]</scope>
    <source>
        <strain evidence="10 11">DC10W</strain>
    </source>
</reference>
<evidence type="ECO:0000256" key="1">
    <source>
        <dbReference type="ARBA" id="ARBA00000085"/>
    </source>
</evidence>
<keyword evidence="4" id="KW-0808">Transferase</keyword>
<name>A0ABT6YPT0_9BACT</name>
<feature type="domain" description="PAS" evidence="8">
    <location>
        <begin position="635"/>
        <end position="699"/>
    </location>
</feature>
<dbReference type="PROSITE" id="PS50112">
    <property type="entry name" value="PAS"/>
    <property type="match status" value="3"/>
</dbReference>
<feature type="coiled-coil region" evidence="6">
    <location>
        <begin position="864"/>
        <end position="891"/>
    </location>
</feature>
<dbReference type="Gene3D" id="3.30.450.20">
    <property type="entry name" value="PAS domain"/>
    <property type="match status" value="5"/>
</dbReference>
<dbReference type="Gene3D" id="1.10.287.130">
    <property type="match status" value="1"/>
</dbReference>
<dbReference type="EC" id="2.7.13.3" evidence="2"/>
<dbReference type="NCBIfam" id="TIGR00229">
    <property type="entry name" value="sensory_box"/>
    <property type="match status" value="4"/>
</dbReference>
<dbReference type="Pfam" id="PF02518">
    <property type="entry name" value="HATPase_c"/>
    <property type="match status" value="1"/>
</dbReference>
<dbReference type="EMBL" id="JASHID010000010">
    <property type="protein sequence ID" value="MDI9865593.1"/>
    <property type="molecule type" value="Genomic_DNA"/>
</dbReference>
<protein>
    <recommendedName>
        <fullName evidence="2">histidine kinase</fullName>
        <ecNumber evidence="2">2.7.13.3</ecNumber>
    </recommendedName>
</protein>
<dbReference type="InterPro" id="IPR000014">
    <property type="entry name" value="PAS"/>
</dbReference>
<dbReference type="Proteomes" id="UP001236569">
    <property type="component" value="Unassembled WGS sequence"/>
</dbReference>
<dbReference type="Pfam" id="PF00512">
    <property type="entry name" value="HisKA"/>
    <property type="match status" value="1"/>
</dbReference>
<comment type="catalytic activity">
    <reaction evidence="1">
        <text>ATP + protein L-histidine = ADP + protein N-phospho-L-histidine.</text>
        <dbReference type="EC" id="2.7.13.3"/>
    </reaction>
</comment>
<dbReference type="InterPro" id="IPR052162">
    <property type="entry name" value="Sensor_kinase/Photoreceptor"/>
</dbReference>
<feature type="domain" description="PAC" evidence="9">
    <location>
        <begin position="577"/>
        <end position="628"/>
    </location>
</feature>
<dbReference type="SMART" id="SM00387">
    <property type="entry name" value="HATPase_c"/>
    <property type="match status" value="1"/>
</dbReference>
<evidence type="ECO:0000256" key="3">
    <source>
        <dbReference type="ARBA" id="ARBA00022553"/>
    </source>
</evidence>
<dbReference type="PROSITE" id="PS50113">
    <property type="entry name" value="PAC"/>
    <property type="match status" value="3"/>
</dbReference>
<dbReference type="CDD" id="cd00130">
    <property type="entry name" value="PAS"/>
    <property type="match status" value="4"/>
</dbReference>
<evidence type="ECO:0000313" key="11">
    <source>
        <dbReference type="Proteomes" id="UP001236569"/>
    </source>
</evidence>
<feature type="domain" description="PAS" evidence="8">
    <location>
        <begin position="385"/>
        <end position="441"/>
    </location>
</feature>
<keyword evidence="3" id="KW-0597">Phosphoprotein</keyword>
<dbReference type="RefSeq" id="WP_283370566.1">
    <property type="nucleotide sequence ID" value="NZ_JASHID010000010.1"/>
</dbReference>
<dbReference type="InterPro" id="IPR013656">
    <property type="entry name" value="PAS_4"/>
</dbReference>
<comment type="caution">
    <text evidence="10">The sequence shown here is derived from an EMBL/GenBank/DDBJ whole genome shotgun (WGS) entry which is preliminary data.</text>
</comment>
<evidence type="ECO:0000259" key="9">
    <source>
        <dbReference type="PROSITE" id="PS50113"/>
    </source>
</evidence>
<dbReference type="PANTHER" id="PTHR43304">
    <property type="entry name" value="PHYTOCHROME-LIKE PROTEIN CPH1"/>
    <property type="match status" value="1"/>
</dbReference>
<dbReference type="Pfam" id="PF13426">
    <property type="entry name" value="PAS_9"/>
    <property type="match status" value="2"/>
</dbReference>
<dbReference type="SUPFAM" id="SSF47384">
    <property type="entry name" value="Homodimeric domain of signal transducing histidine kinase"/>
    <property type="match status" value="1"/>
</dbReference>
<feature type="domain" description="PAC" evidence="9">
    <location>
        <begin position="196"/>
        <end position="250"/>
    </location>
</feature>
<keyword evidence="5" id="KW-0418">Kinase</keyword>
<feature type="domain" description="PAC" evidence="9">
    <location>
        <begin position="819"/>
        <end position="873"/>
    </location>
</feature>
<accession>A0ABT6YPT0</accession>
<dbReference type="InterPro" id="IPR005467">
    <property type="entry name" value="His_kinase_dom"/>
</dbReference>
<dbReference type="SMART" id="SM00086">
    <property type="entry name" value="PAC"/>
    <property type="match status" value="4"/>
</dbReference>
<dbReference type="Pfam" id="PF08447">
    <property type="entry name" value="PAS_3"/>
    <property type="match status" value="2"/>
</dbReference>
<evidence type="ECO:0000313" key="10">
    <source>
        <dbReference type="EMBL" id="MDI9865593.1"/>
    </source>
</evidence>
<dbReference type="InterPro" id="IPR035965">
    <property type="entry name" value="PAS-like_dom_sf"/>
</dbReference>